<dbReference type="AlphaFoldDB" id="A0A0F8X267"/>
<sequence length="40" mass="4387">MAKGKKATSKQAAAGRRNVVKAHVSRIGLRGQRYKPRGRP</sequence>
<gene>
    <name evidence="2" type="ORF">LCGC14_3079910</name>
</gene>
<reference evidence="2" key="1">
    <citation type="journal article" date="2015" name="Nature">
        <title>Complex archaea that bridge the gap between prokaryotes and eukaryotes.</title>
        <authorList>
            <person name="Spang A."/>
            <person name="Saw J.H."/>
            <person name="Jorgensen S.L."/>
            <person name="Zaremba-Niedzwiedzka K."/>
            <person name="Martijn J."/>
            <person name="Lind A.E."/>
            <person name="van Eijk R."/>
            <person name="Schleper C."/>
            <person name="Guy L."/>
            <person name="Ettema T.J."/>
        </authorList>
    </citation>
    <scope>NUCLEOTIDE SEQUENCE</scope>
</reference>
<feature type="region of interest" description="Disordered" evidence="1">
    <location>
        <begin position="1"/>
        <end position="40"/>
    </location>
</feature>
<accession>A0A0F8X267</accession>
<organism evidence="2">
    <name type="scientific">marine sediment metagenome</name>
    <dbReference type="NCBI Taxonomy" id="412755"/>
    <lineage>
        <taxon>unclassified sequences</taxon>
        <taxon>metagenomes</taxon>
        <taxon>ecological metagenomes</taxon>
    </lineage>
</organism>
<evidence type="ECO:0000256" key="1">
    <source>
        <dbReference type="SAM" id="MobiDB-lite"/>
    </source>
</evidence>
<comment type="caution">
    <text evidence="2">The sequence shown here is derived from an EMBL/GenBank/DDBJ whole genome shotgun (WGS) entry which is preliminary data.</text>
</comment>
<name>A0A0F8X267_9ZZZZ</name>
<dbReference type="EMBL" id="LAZR01065756">
    <property type="protein sequence ID" value="KKK54910.1"/>
    <property type="molecule type" value="Genomic_DNA"/>
</dbReference>
<proteinExistence type="predicted"/>
<protein>
    <submittedName>
        <fullName evidence="2">Uncharacterized protein</fullName>
    </submittedName>
</protein>
<evidence type="ECO:0000313" key="2">
    <source>
        <dbReference type="EMBL" id="KKK54910.1"/>
    </source>
</evidence>